<dbReference type="GO" id="GO:0051607">
    <property type="term" value="P:defense response to virus"/>
    <property type="evidence" value="ECO:0007669"/>
    <property type="project" value="UniProtKB-KW"/>
</dbReference>
<evidence type="ECO:0000256" key="8">
    <source>
        <dbReference type="ARBA" id="ARBA00022840"/>
    </source>
</evidence>
<evidence type="ECO:0000256" key="7">
    <source>
        <dbReference type="ARBA" id="ARBA00022806"/>
    </source>
</evidence>
<dbReference type="GO" id="GO:0003723">
    <property type="term" value="F:RNA binding"/>
    <property type="evidence" value="ECO:0007669"/>
    <property type="project" value="TreeGrafter"/>
</dbReference>
<dbReference type="Pfam" id="PF00270">
    <property type="entry name" value="DEAD"/>
    <property type="match status" value="1"/>
</dbReference>
<reference evidence="14 15" key="1">
    <citation type="submission" date="2021-03" db="EMBL/GenBank/DDBJ databases">
        <title>Fibrella sp. HMF5036 genome sequencing and assembly.</title>
        <authorList>
            <person name="Kang H."/>
            <person name="Kim H."/>
            <person name="Bae S."/>
            <person name="Joh K."/>
        </authorList>
    </citation>
    <scope>NUCLEOTIDE SEQUENCE [LARGE SCALE GENOMIC DNA]</scope>
    <source>
        <strain evidence="14 15">HMF5036</strain>
    </source>
</reference>
<feature type="region of interest" description="Disordered" evidence="10">
    <location>
        <begin position="731"/>
        <end position="750"/>
    </location>
</feature>
<evidence type="ECO:0000256" key="5">
    <source>
        <dbReference type="ARBA" id="ARBA00022741"/>
    </source>
</evidence>
<dbReference type="SMART" id="SM00487">
    <property type="entry name" value="DEXDc"/>
    <property type="match status" value="1"/>
</dbReference>
<dbReference type="NCBIfam" id="TIGR01587">
    <property type="entry name" value="cas3_core"/>
    <property type="match status" value="1"/>
</dbReference>
<evidence type="ECO:0000259" key="12">
    <source>
        <dbReference type="PROSITE" id="PS51194"/>
    </source>
</evidence>
<feature type="domain" description="HD Cas3-type" evidence="13">
    <location>
        <begin position="519"/>
        <end position="727"/>
    </location>
</feature>
<dbReference type="GO" id="GO:0016787">
    <property type="term" value="F:hydrolase activity"/>
    <property type="evidence" value="ECO:0007669"/>
    <property type="project" value="UniProtKB-KW"/>
</dbReference>
<dbReference type="InterPro" id="IPR006474">
    <property type="entry name" value="Helicase_Cas3_CRISPR-ass_core"/>
</dbReference>
<proteinExistence type="inferred from homology"/>
<evidence type="ECO:0000256" key="4">
    <source>
        <dbReference type="ARBA" id="ARBA00022723"/>
    </source>
</evidence>
<keyword evidence="4" id="KW-0479">Metal-binding</keyword>
<comment type="similarity">
    <text evidence="2">In the central section; belongs to the CRISPR-associated helicase Cas3 family.</text>
</comment>
<evidence type="ECO:0000256" key="6">
    <source>
        <dbReference type="ARBA" id="ARBA00022801"/>
    </source>
</evidence>
<evidence type="ECO:0000313" key="14">
    <source>
        <dbReference type="EMBL" id="MBO0933006.1"/>
    </source>
</evidence>
<dbReference type="AlphaFoldDB" id="A0A939GAE0"/>
<dbReference type="Proteomes" id="UP000664795">
    <property type="component" value="Unassembled WGS sequence"/>
</dbReference>
<dbReference type="PROSITE" id="PS51192">
    <property type="entry name" value="HELICASE_ATP_BIND_1"/>
    <property type="match status" value="1"/>
</dbReference>
<sequence length="750" mass="84518">MVQRFDEALQLAGFAIERDGQRAVFNAFRAGKHVILRAPTGWGKTFAVMAALGEGHALYSLPLRVLVDSLAEEADEWKIRRVKAQHGARREHALLDRGDDVKNPVECVFTTLDQSLSAFLGIPVGVSMRQGNILPAVFDSSHLVFDEFHLFDAEKSWKTALLALIRSKQNGIILTATLSDVMVDFLVETLSKTPQGVELIEGARPFINQKTILKGNGLNDSQKIELGNRTIIICNQIDRAKQTAALLRDDPCVLGEVYLLHSELLPNDRLSIEREVRYVFGKSGNGPAVLVATQVVEAGIDITCDVLHIDLCPPASFIQRIGRSARYENEESQVFWHPVESNNPYGYAADEIAQLEDYLDTVSQLTPETERFIINLSSKRDQFAIEQFRKETGSWINEARVLRKYEAYAEHIRDINNINVAIGTALDGSYNFLSISPGKFYGKGPYAHLSIIPVSVDYDRRERKKIVRSANSIRTADFVLLNPDEIGYESGYGLTESNLSGEEHFINHSVSRRESFSYDNEKAELYREHIERLQKYRPVSQWIVNRLAASVGGIKKATYLADFVVWAHDLGKLDVAWQAAHGVSPNGIPIGHSGKDFPRIKQPPSHAWISAWAVSKFLWKTLLKGEKNSRIARPVFWAIADHHGYKLEVQRSIMMPYQLSFLDHLDAMQDTALWNDNGWNSSILTLKVCENELDGIYSQMEKERLRTSDDVEIYYMLSYILRRSDQLATAEVSSSTTEESASKPLKTNMI</sequence>
<evidence type="ECO:0000256" key="3">
    <source>
        <dbReference type="ARBA" id="ARBA00022722"/>
    </source>
</evidence>
<dbReference type="InterPro" id="IPR054712">
    <property type="entry name" value="Cas3-like_dom"/>
</dbReference>
<keyword evidence="9" id="KW-0051">Antiviral defense</keyword>
<keyword evidence="8" id="KW-0067">ATP-binding</keyword>
<dbReference type="Pfam" id="PF22590">
    <property type="entry name" value="Cas3-like_C_2"/>
    <property type="match status" value="1"/>
</dbReference>
<organism evidence="14 15">
    <name type="scientific">Fibrella aquatilis</name>
    <dbReference type="NCBI Taxonomy" id="2817059"/>
    <lineage>
        <taxon>Bacteria</taxon>
        <taxon>Pseudomonadati</taxon>
        <taxon>Bacteroidota</taxon>
        <taxon>Cytophagia</taxon>
        <taxon>Cytophagales</taxon>
        <taxon>Spirosomataceae</taxon>
        <taxon>Fibrella</taxon>
    </lineage>
</organism>
<keyword evidence="3" id="KW-0540">Nuclease</keyword>
<dbReference type="PANTHER" id="PTHR47963">
    <property type="entry name" value="DEAD-BOX ATP-DEPENDENT RNA HELICASE 47, MITOCHONDRIAL"/>
    <property type="match status" value="1"/>
</dbReference>
<dbReference type="PROSITE" id="PS51194">
    <property type="entry name" value="HELICASE_CTER"/>
    <property type="match status" value="1"/>
</dbReference>
<dbReference type="InterPro" id="IPR011545">
    <property type="entry name" value="DEAD/DEAH_box_helicase_dom"/>
</dbReference>
<gene>
    <name evidence="14" type="primary">cas3</name>
    <name evidence="14" type="ORF">J2I48_18500</name>
</gene>
<evidence type="ECO:0000256" key="9">
    <source>
        <dbReference type="ARBA" id="ARBA00023118"/>
    </source>
</evidence>
<keyword evidence="6" id="KW-0378">Hydrolase</keyword>
<dbReference type="RefSeq" id="WP_207336973.1">
    <property type="nucleotide sequence ID" value="NZ_JAFMYU010000016.1"/>
</dbReference>
<evidence type="ECO:0000256" key="1">
    <source>
        <dbReference type="ARBA" id="ARBA00006847"/>
    </source>
</evidence>
<comment type="caution">
    <text evidence="14">The sequence shown here is derived from an EMBL/GenBank/DDBJ whole genome shotgun (WGS) entry which is preliminary data.</text>
</comment>
<dbReference type="GO" id="GO:0003724">
    <property type="term" value="F:RNA helicase activity"/>
    <property type="evidence" value="ECO:0007669"/>
    <property type="project" value="TreeGrafter"/>
</dbReference>
<dbReference type="Gene3D" id="1.10.3210.30">
    <property type="match status" value="1"/>
</dbReference>
<keyword evidence="15" id="KW-1185">Reference proteome</keyword>
<dbReference type="PANTHER" id="PTHR47963:SF9">
    <property type="entry name" value="CRISPR-ASSOCIATED ENDONUCLEASE_HELICASE CAS3"/>
    <property type="match status" value="1"/>
</dbReference>
<evidence type="ECO:0000256" key="2">
    <source>
        <dbReference type="ARBA" id="ARBA00009046"/>
    </source>
</evidence>
<evidence type="ECO:0000313" key="15">
    <source>
        <dbReference type="Proteomes" id="UP000664795"/>
    </source>
</evidence>
<dbReference type="GO" id="GO:0046872">
    <property type="term" value="F:metal ion binding"/>
    <property type="evidence" value="ECO:0007669"/>
    <property type="project" value="UniProtKB-KW"/>
</dbReference>
<evidence type="ECO:0000259" key="11">
    <source>
        <dbReference type="PROSITE" id="PS51192"/>
    </source>
</evidence>
<accession>A0A939GAE0</accession>
<dbReference type="InterPro" id="IPR027417">
    <property type="entry name" value="P-loop_NTPase"/>
</dbReference>
<dbReference type="InterPro" id="IPR014001">
    <property type="entry name" value="Helicase_ATP-bd"/>
</dbReference>
<feature type="domain" description="Helicase ATP-binding" evidence="11">
    <location>
        <begin position="25"/>
        <end position="196"/>
    </location>
</feature>
<comment type="similarity">
    <text evidence="1">In the N-terminal section; belongs to the CRISPR-associated nuclease Cas3-HD family.</text>
</comment>
<dbReference type="SMART" id="SM00490">
    <property type="entry name" value="HELICc"/>
    <property type="match status" value="1"/>
</dbReference>
<dbReference type="GO" id="GO:0004518">
    <property type="term" value="F:nuclease activity"/>
    <property type="evidence" value="ECO:0007669"/>
    <property type="project" value="UniProtKB-KW"/>
</dbReference>
<dbReference type="InterPro" id="IPR038257">
    <property type="entry name" value="CRISPR-assoc_Cas3_HD_sf"/>
</dbReference>
<evidence type="ECO:0000259" key="13">
    <source>
        <dbReference type="PROSITE" id="PS51643"/>
    </source>
</evidence>
<dbReference type="InterPro" id="IPR006483">
    <property type="entry name" value="CRISPR-assoc_Cas3_HD"/>
</dbReference>
<keyword evidence="7" id="KW-0347">Helicase</keyword>
<keyword evidence="5" id="KW-0547">Nucleotide-binding</keyword>
<dbReference type="InterPro" id="IPR001650">
    <property type="entry name" value="Helicase_C-like"/>
</dbReference>
<dbReference type="Gene3D" id="3.40.50.300">
    <property type="entry name" value="P-loop containing nucleotide triphosphate hydrolases"/>
    <property type="match status" value="2"/>
</dbReference>
<feature type="domain" description="Helicase C-terminal" evidence="12">
    <location>
        <begin position="218"/>
        <end position="377"/>
    </location>
</feature>
<name>A0A939GAE0_9BACT</name>
<dbReference type="Pfam" id="PF18019">
    <property type="entry name" value="Cas3_HD"/>
    <property type="match status" value="1"/>
</dbReference>
<dbReference type="SUPFAM" id="SSF52540">
    <property type="entry name" value="P-loop containing nucleoside triphosphate hydrolases"/>
    <property type="match status" value="1"/>
</dbReference>
<dbReference type="GO" id="GO:0005524">
    <property type="term" value="F:ATP binding"/>
    <property type="evidence" value="ECO:0007669"/>
    <property type="project" value="UniProtKB-KW"/>
</dbReference>
<evidence type="ECO:0000256" key="10">
    <source>
        <dbReference type="SAM" id="MobiDB-lite"/>
    </source>
</evidence>
<dbReference type="PROSITE" id="PS51643">
    <property type="entry name" value="HD_CAS3"/>
    <property type="match status" value="1"/>
</dbReference>
<dbReference type="EMBL" id="JAFMYU010000016">
    <property type="protein sequence ID" value="MBO0933006.1"/>
    <property type="molecule type" value="Genomic_DNA"/>
</dbReference>
<dbReference type="InterPro" id="IPR050547">
    <property type="entry name" value="DEAD_box_RNA_helicases"/>
</dbReference>
<protein>
    <submittedName>
        <fullName evidence="14">CRISPR-associated helicase Cas3</fullName>
    </submittedName>
</protein>